<dbReference type="Pfam" id="PF17762">
    <property type="entry name" value="HTH_ParB"/>
    <property type="match status" value="1"/>
</dbReference>
<dbReference type="STRING" id="1219032.GCA_001515545_00788"/>
<organism evidence="5 6">
    <name type="scientific">Comamonas terrigena</name>
    <dbReference type="NCBI Taxonomy" id="32013"/>
    <lineage>
        <taxon>Bacteria</taxon>
        <taxon>Pseudomonadati</taxon>
        <taxon>Pseudomonadota</taxon>
        <taxon>Betaproteobacteria</taxon>
        <taxon>Burkholderiales</taxon>
        <taxon>Comamonadaceae</taxon>
        <taxon>Comamonas</taxon>
    </lineage>
</organism>
<comment type="caution">
    <text evidence="5">The sequence shown here is derived from an EMBL/GenBank/DDBJ whole genome shotgun (WGS) entry which is preliminary data.</text>
</comment>
<feature type="domain" description="ParB-like N-terminal" evidence="4">
    <location>
        <begin position="22"/>
        <end position="129"/>
    </location>
</feature>
<dbReference type="Proteomes" id="UP000220246">
    <property type="component" value="Unassembled WGS sequence"/>
</dbReference>
<dbReference type="InterPro" id="IPR041468">
    <property type="entry name" value="HTH_ParB/Spo0J"/>
</dbReference>
<dbReference type="Gene3D" id="1.10.10.2830">
    <property type="match status" value="1"/>
</dbReference>
<keyword evidence="6" id="KW-1185">Reference proteome</keyword>
<dbReference type="CDD" id="cd16393">
    <property type="entry name" value="SPO0J_N"/>
    <property type="match status" value="1"/>
</dbReference>
<name>A0A2A7UY39_COMTR</name>
<dbReference type="OrthoDB" id="9796891at2"/>
<dbReference type="RefSeq" id="WP_066533671.1">
    <property type="nucleotide sequence ID" value="NZ_PDEA01000001.1"/>
</dbReference>
<feature type="region of interest" description="Disordered" evidence="3">
    <location>
        <begin position="557"/>
        <end position="598"/>
    </location>
</feature>
<sequence>MTDAHDTITHAIPAAGAGAGFAHLPVLSIARSLTNPRKHFDPVFLQELADSIKATGVHQPILVRPLPAHRVADEQAWAKTEKRERAQYELIAGEHRWRACQMAGMAEIPAMIRDMTDAEALEAQVIENLQRKDVSELEEAEGFQVLMQHQGISADQMGAKIGKSRAYVYGRLKILDLCEEGRQALREGKLDYSCGLPIARIPNEQLQLKALQRAIAPHGGWNDGGRSRMSAREVQYMCQSEFMTKLEYARFDREDATLCATAGACSTCPNRTGANPDLFTDVDSADVCTNPPCFKAKEEAHAVRVRKQAQDMGCEIIDGRAAKELVPSAYSGGVTGYLRLDSPSDSPVKGKTLRKLTHKALEESGIKPTMVVNPHDEKELIAVVTPNQAEELLKMAGKAEAHKQLLADNERDAKQNEQNQKKQAEETYERDWRTEVARQIAVHTKEPSDACLVTAARMVTQHLATSLNGEYAKELCKMLELGKVAPKDAIRDLANDWAHPIALAGAILALRDKHYSPWYYEHNPSAPRNPELMAMAEACGVDVEAIKAQVKANMRAAAKQSANPAEGDTPLPPAARAGADGKGGKAKKSKNPAARAAEDAEKLSSAAATAGIAAALQSLSGDAAPGAAEAALGDEAVPVAAAAAQAPAPLVTLKRPKPTAPAADTPASGGQQEPAGDAQDSADAKTATAPKQVYTPEELLANRVTVLPNATGRGKKIYIGDEGTVVAIMGDAAVDVSFPGPKGCKPVRVAFHVTELELAE</sequence>
<evidence type="ECO:0000256" key="2">
    <source>
        <dbReference type="ARBA" id="ARBA00022829"/>
    </source>
</evidence>
<dbReference type="NCBIfam" id="TIGR00180">
    <property type="entry name" value="parB_part"/>
    <property type="match status" value="1"/>
</dbReference>
<dbReference type="PANTHER" id="PTHR33375:SF1">
    <property type="entry name" value="CHROMOSOME-PARTITIONING PROTEIN PARB-RELATED"/>
    <property type="match status" value="1"/>
</dbReference>
<dbReference type="InterPro" id="IPR004437">
    <property type="entry name" value="ParB/RepB/Spo0J"/>
</dbReference>
<dbReference type="SUPFAM" id="SSF110849">
    <property type="entry name" value="ParB/Sulfiredoxin"/>
    <property type="match status" value="1"/>
</dbReference>
<evidence type="ECO:0000313" key="5">
    <source>
        <dbReference type="EMBL" id="PEH90091.1"/>
    </source>
</evidence>
<evidence type="ECO:0000259" key="4">
    <source>
        <dbReference type="SMART" id="SM00470"/>
    </source>
</evidence>
<evidence type="ECO:0000313" key="6">
    <source>
        <dbReference type="Proteomes" id="UP000220246"/>
    </source>
</evidence>
<dbReference type="GO" id="GO:0007059">
    <property type="term" value="P:chromosome segregation"/>
    <property type="evidence" value="ECO:0007669"/>
    <property type="project" value="UniProtKB-KW"/>
</dbReference>
<dbReference type="InterPro" id="IPR036086">
    <property type="entry name" value="ParB/Sulfiredoxin_sf"/>
</dbReference>
<dbReference type="SMART" id="SM00470">
    <property type="entry name" value="ParB"/>
    <property type="match status" value="1"/>
</dbReference>
<keyword evidence="2" id="KW-0159">Chromosome partition</keyword>
<evidence type="ECO:0000256" key="1">
    <source>
        <dbReference type="ARBA" id="ARBA00006295"/>
    </source>
</evidence>
<gene>
    <name evidence="5" type="ORF">CRM82_17155</name>
</gene>
<proteinExistence type="inferred from homology"/>
<accession>A0A2A7UY39</accession>
<dbReference type="InterPro" id="IPR050336">
    <property type="entry name" value="Chromosome_partition/occlusion"/>
</dbReference>
<dbReference type="PANTHER" id="PTHR33375">
    <property type="entry name" value="CHROMOSOME-PARTITIONING PROTEIN PARB-RELATED"/>
    <property type="match status" value="1"/>
</dbReference>
<dbReference type="Gene3D" id="3.90.1530.30">
    <property type="match status" value="1"/>
</dbReference>
<feature type="region of interest" description="Disordered" evidence="3">
    <location>
        <begin position="408"/>
        <end position="430"/>
    </location>
</feature>
<dbReference type="InterPro" id="IPR003115">
    <property type="entry name" value="ParB_N"/>
</dbReference>
<protein>
    <submittedName>
        <fullName evidence="5">Chromosome partitioning protein ParB</fullName>
    </submittedName>
</protein>
<comment type="similarity">
    <text evidence="1">Belongs to the ParB family.</text>
</comment>
<evidence type="ECO:0000256" key="3">
    <source>
        <dbReference type="SAM" id="MobiDB-lite"/>
    </source>
</evidence>
<dbReference type="GO" id="GO:0003677">
    <property type="term" value="F:DNA binding"/>
    <property type="evidence" value="ECO:0007669"/>
    <property type="project" value="InterPro"/>
</dbReference>
<dbReference type="Pfam" id="PF02195">
    <property type="entry name" value="ParB_N"/>
    <property type="match status" value="1"/>
</dbReference>
<reference evidence="6" key="1">
    <citation type="submission" date="2017-09" db="EMBL/GenBank/DDBJ databases">
        <title>FDA dAtabase for Regulatory Grade micrObial Sequences (FDA-ARGOS): Supporting development and validation of Infectious Disease Dx tests.</title>
        <authorList>
            <person name="Minogue T."/>
            <person name="Wolcott M."/>
            <person name="Wasieloski L."/>
            <person name="Aguilar W."/>
            <person name="Moore D."/>
            <person name="Tallon L."/>
            <person name="Sadzewicz L."/>
            <person name="Ott S."/>
            <person name="Zhao X."/>
            <person name="Nagaraj S."/>
            <person name="Vavikolanu K."/>
            <person name="Aluvathingal J."/>
            <person name="Nadendla S."/>
            <person name="Sichtig H."/>
        </authorList>
    </citation>
    <scope>NUCLEOTIDE SEQUENCE [LARGE SCALE GENOMIC DNA]</scope>
    <source>
        <strain evidence="6">FDAARGOS_394</strain>
    </source>
</reference>
<dbReference type="GO" id="GO:0005694">
    <property type="term" value="C:chromosome"/>
    <property type="evidence" value="ECO:0007669"/>
    <property type="project" value="TreeGrafter"/>
</dbReference>
<dbReference type="AlphaFoldDB" id="A0A2A7UY39"/>
<feature type="region of interest" description="Disordered" evidence="3">
    <location>
        <begin position="650"/>
        <end position="691"/>
    </location>
</feature>
<dbReference type="GeneID" id="80802348"/>
<dbReference type="EMBL" id="PDEA01000001">
    <property type="protein sequence ID" value="PEH90091.1"/>
    <property type="molecule type" value="Genomic_DNA"/>
</dbReference>